<name>A0A8J2R2C4_9NEOP</name>
<feature type="region of interest" description="Disordered" evidence="1">
    <location>
        <begin position="1"/>
        <end position="30"/>
    </location>
</feature>
<dbReference type="Proteomes" id="UP000789524">
    <property type="component" value="Unassembled WGS sequence"/>
</dbReference>
<evidence type="ECO:0000256" key="1">
    <source>
        <dbReference type="SAM" id="MobiDB-lite"/>
    </source>
</evidence>
<organism evidence="2 3">
    <name type="scientific">Danaus chrysippus</name>
    <name type="common">African queen</name>
    <dbReference type="NCBI Taxonomy" id="151541"/>
    <lineage>
        <taxon>Eukaryota</taxon>
        <taxon>Metazoa</taxon>
        <taxon>Ecdysozoa</taxon>
        <taxon>Arthropoda</taxon>
        <taxon>Hexapoda</taxon>
        <taxon>Insecta</taxon>
        <taxon>Pterygota</taxon>
        <taxon>Neoptera</taxon>
        <taxon>Endopterygota</taxon>
        <taxon>Lepidoptera</taxon>
        <taxon>Glossata</taxon>
        <taxon>Ditrysia</taxon>
        <taxon>Papilionoidea</taxon>
        <taxon>Nymphalidae</taxon>
        <taxon>Danainae</taxon>
        <taxon>Danaini</taxon>
        <taxon>Danaina</taxon>
        <taxon>Danaus</taxon>
        <taxon>Anosia</taxon>
    </lineage>
</organism>
<comment type="caution">
    <text evidence="2">The sequence shown here is derived from an EMBL/GenBank/DDBJ whole genome shotgun (WGS) entry which is preliminary data.</text>
</comment>
<dbReference type="AlphaFoldDB" id="A0A8J2R2C4"/>
<dbReference type="EMBL" id="CAKASE010000077">
    <property type="protein sequence ID" value="CAG9578185.1"/>
    <property type="molecule type" value="Genomic_DNA"/>
</dbReference>
<gene>
    <name evidence="2" type="ORF">DCHRY22_LOCUS12636</name>
</gene>
<keyword evidence="3" id="KW-1185">Reference proteome</keyword>
<proteinExistence type="predicted"/>
<accession>A0A8J2R2C4</accession>
<feature type="compositionally biased region" description="Basic and acidic residues" evidence="1">
    <location>
        <begin position="67"/>
        <end position="77"/>
    </location>
</feature>
<evidence type="ECO:0000313" key="3">
    <source>
        <dbReference type="Proteomes" id="UP000789524"/>
    </source>
</evidence>
<sequence>MAAGVPSGANIQQTINRDKTASRSLPTLGRMNKISHTGDAYFNNIWRAPNECSIRSNPQKGLYNRHFGKDLAEERQE</sequence>
<protein>
    <submittedName>
        <fullName evidence="2">(African queen) hypothetical protein</fullName>
    </submittedName>
</protein>
<reference evidence="2" key="1">
    <citation type="submission" date="2021-09" db="EMBL/GenBank/DDBJ databases">
        <authorList>
            <person name="Martin H S."/>
        </authorList>
    </citation>
    <scope>NUCLEOTIDE SEQUENCE</scope>
</reference>
<feature type="region of interest" description="Disordered" evidence="1">
    <location>
        <begin position="54"/>
        <end position="77"/>
    </location>
</feature>
<evidence type="ECO:0000313" key="2">
    <source>
        <dbReference type="EMBL" id="CAG9578185.1"/>
    </source>
</evidence>